<dbReference type="GO" id="GO:0009897">
    <property type="term" value="C:external side of plasma membrane"/>
    <property type="evidence" value="ECO:0007669"/>
    <property type="project" value="TreeGrafter"/>
</dbReference>
<evidence type="ECO:0000256" key="1">
    <source>
        <dbReference type="PROSITE-ProRule" id="PRU00206"/>
    </source>
</evidence>
<keyword evidence="6" id="KW-1185">Reference proteome</keyword>
<feature type="signal peptide" evidence="4">
    <location>
        <begin position="1"/>
        <end position="37"/>
    </location>
</feature>
<dbReference type="PROSITE" id="PS00652">
    <property type="entry name" value="TNFR_NGFR_1"/>
    <property type="match status" value="2"/>
</dbReference>
<dbReference type="OrthoDB" id="10031141at2759"/>
<dbReference type="PANTHER" id="PTHR46838:SF1">
    <property type="entry name" value="TUMOR NECROSIS FACTOR RECEPTOR SUPERFAMILY MEMBER 14"/>
    <property type="match status" value="1"/>
</dbReference>
<dbReference type="GO" id="GO:2000406">
    <property type="term" value="P:positive regulation of T cell migration"/>
    <property type="evidence" value="ECO:0007669"/>
    <property type="project" value="TreeGrafter"/>
</dbReference>
<keyword evidence="1" id="KW-1015">Disulfide bond</keyword>
<dbReference type="InterPro" id="IPR008063">
    <property type="entry name" value="Fas_rcpt"/>
</dbReference>
<dbReference type="KEGG" id="pvt:110088235"/>
<dbReference type="GO" id="GO:0006915">
    <property type="term" value="P:apoptotic process"/>
    <property type="evidence" value="ECO:0007669"/>
    <property type="project" value="InterPro"/>
</dbReference>
<dbReference type="GO" id="GO:0006955">
    <property type="term" value="P:immune response"/>
    <property type="evidence" value="ECO:0007669"/>
    <property type="project" value="InterPro"/>
</dbReference>
<dbReference type="Proteomes" id="UP001652642">
    <property type="component" value="Chromosome 7"/>
</dbReference>
<feature type="repeat" description="TNFR-Cys" evidence="1">
    <location>
        <begin position="73"/>
        <end position="115"/>
    </location>
</feature>
<dbReference type="GO" id="GO:0004888">
    <property type="term" value="F:transmembrane signaling receptor activity"/>
    <property type="evidence" value="ECO:0007669"/>
    <property type="project" value="InterPro"/>
</dbReference>
<dbReference type="PROSITE" id="PS50050">
    <property type="entry name" value="TNFR_NGFR_2"/>
    <property type="match status" value="1"/>
</dbReference>
<keyword evidence="4" id="KW-0732">Signal</keyword>
<feature type="region of interest" description="Disordered" evidence="2">
    <location>
        <begin position="241"/>
        <end position="260"/>
    </location>
</feature>
<feature type="chain" id="PRO_5046101538" evidence="4">
    <location>
        <begin position="38"/>
        <end position="282"/>
    </location>
</feature>
<dbReference type="SMART" id="SM00208">
    <property type="entry name" value="TNFR"/>
    <property type="match status" value="4"/>
</dbReference>
<dbReference type="GO" id="GO:0050830">
    <property type="term" value="P:defense response to Gram-positive bacterium"/>
    <property type="evidence" value="ECO:0007669"/>
    <property type="project" value="TreeGrafter"/>
</dbReference>
<dbReference type="Pfam" id="PF00020">
    <property type="entry name" value="TNFR_c6"/>
    <property type="match status" value="2"/>
</dbReference>
<keyword evidence="3" id="KW-1133">Transmembrane helix</keyword>
<keyword evidence="3" id="KW-0472">Membrane</keyword>
<dbReference type="GeneID" id="110088235"/>
<dbReference type="SUPFAM" id="SSF57586">
    <property type="entry name" value="TNF receptor-like"/>
    <property type="match status" value="2"/>
</dbReference>
<evidence type="ECO:0000259" key="5">
    <source>
        <dbReference type="PROSITE" id="PS50050"/>
    </source>
</evidence>
<keyword evidence="7" id="KW-0675">Receptor</keyword>
<keyword evidence="3" id="KW-0812">Transmembrane</keyword>
<dbReference type="GO" id="GO:0007165">
    <property type="term" value="P:signal transduction"/>
    <property type="evidence" value="ECO:0007669"/>
    <property type="project" value="InterPro"/>
</dbReference>
<feature type="domain" description="TNFR-Cys" evidence="5">
    <location>
        <begin position="73"/>
        <end position="115"/>
    </location>
</feature>
<evidence type="ECO:0000256" key="3">
    <source>
        <dbReference type="SAM" id="Phobius"/>
    </source>
</evidence>
<organism evidence="6 7">
    <name type="scientific">Pogona vitticeps</name>
    <name type="common">central bearded dragon</name>
    <dbReference type="NCBI Taxonomy" id="103695"/>
    <lineage>
        <taxon>Eukaryota</taxon>
        <taxon>Metazoa</taxon>
        <taxon>Chordata</taxon>
        <taxon>Craniata</taxon>
        <taxon>Vertebrata</taxon>
        <taxon>Euteleostomi</taxon>
        <taxon>Lepidosauria</taxon>
        <taxon>Squamata</taxon>
        <taxon>Bifurcata</taxon>
        <taxon>Unidentata</taxon>
        <taxon>Episquamata</taxon>
        <taxon>Toxicofera</taxon>
        <taxon>Iguania</taxon>
        <taxon>Acrodonta</taxon>
        <taxon>Agamidae</taxon>
        <taxon>Amphibolurinae</taxon>
        <taxon>Pogona</taxon>
    </lineage>
</organism>
<evidence type="ECO:0000313" key="7">
    <source>
        <dbReference type="RefSeq" id="XP_020666082.2"/>
    </source>
</evidence>
<dbReference type="RefSeq" id="XP_020666082.2">
    <property type="nucleotide sequence ID" value="XM_020810423.2"/>
</dbReference>
<comment type="caution">
    <text evidence="1">Lacks conserved residue(s) required for the propagation of feature annotation.</text>
</comment>
<evidence type="ECO:0000256" key="4">
    <source>
        <dbReference type="SAM" id="SignalP"/>
    </source>
</evidence>
<dbReference type="AlphaFoldDB" id="A0A6J0UZM0"/>
<dbReference type="PRINTS" id="PR01680">
    <property type="entry name" value="TNFACTORR6"/>
</dbReference>
<evidence type="ECO:0000313" key="6">
    <source>
        <dbReference type="Proteomes" id="UP001652642"/>
    </source>
</evidence>
<dbReference type="PANTHER" id="PTHR46838">
    <property type="entry name" value="TUMOR NECROSIS FACTOR RECEPTOR SUPERFAMILY MEMBER 14"/>
    <property type="match status" value="1"/>
</dbReference>
<feature type="disulfide bond" evidence="1">
    <location>
        <begin position="74"/>
        <end position="89"/>
    </location>
</feature>
<dbReference type="GO" id="GO:0050829">
    <property type="term" value="P:defense response to Gram-negative bacterium"/>
    <property type="evidence" value="ECO:0007669"/>
    <property type="project" value="TreeGrafter"/>
</dbReference>
<proteinExistence type="predicted"/>
<dbReference type="Gene3D" id="2.10.50.10">
    <property type="entry name" value="Tumor Necrosis Factor Receptor, subunit A, domain 2"/>
    <property type="match status" value="3"/>
</dbReference>
<dbReference type="GO" id="GO:0002720">
    <property type="term" value="P:positive regulation of cytokine production involved in immune response"/>
    <property type="evidence" value="ECO:0007669"/>
    <property type="project" value="TreeGrafter"/>
</dbReference>
<feature type="transmembrane region" description="Helical" evidence="3">
    <location>
        <begin position="209"/>
        <end position="231"/>
    </location>
</feature>
<reference evidence="7" key="1">
    <citation type="submission" date="2025-08" db="UniProtKB">
        <authorList>
            <consortium name="RefSeq"/>
        </authorList>
    </citation>
    <scope>IDENTIFICATION</scope>
</reference>
<dbReference type="CTD" id="8764"/>
<accession>A0A6J0UZM0</accession>
<feature type="compositionally biased region" description="Basic and acidic residues" evidence="2">
    <location>
        <begin position="241"/>
        <end position="251"/>
    </location>
</feature>
<sequence>MTSGSQSRRRILRKHKMDRVFLLFLATQLLLFRETFSCEEWEYEHNHQCCPKCGAGYRVRQHCTAISSATCVPCMNRTYMDHPNGQTTCFRCHVCDGGAHLRVKEECTYQKNTVCACQAGYFCLHFAEKSCDMCQKHTVALPGYMVIELGTETSDTKFVACPPKTFSATHMSSSCEHWTNCSETGMIEVQPGSPTSDAICDQPNSPIHIAPIVISLALAVVVINILIFIILRKKMMRAKEGPAEEKKEEPNHYLPVPESDQHMVIPMQETNQHSGEPTYTMS</sequence>
<evidence type="ECO:0000256" key="2">
    <source>
        <dbReference type="SAM" id="MobiDB-lite"/>
    </source>
</evidence>
<name>A0A6J0UZM0_9SAUR</name>
<dbReference type="InterPro" id="IPR001368">
    <property type="entry name" value="TNFR/NGFR_Cys_rich_reg"/>
</dbReference>
<protein>
    <submittedName>
        <fullName evidence="7">Tumor necrosis factor receptor superfamily member 14</fullName>
    </submittedName>
</protein>
<dbReference type="GO" id="GO:0046642">
    <property type="term" value="P:negative regulation of alpha-beta T cell proliferation"/>
    <property type="evidence" value="ECO:0007669"/>
    <property type="project" value="TreeGrafter"/>
</dbReference>
<dbReference type="InParanoid" id="A0A6J0UZM0"/>
<gene>
    <name evidence="7" type="primary">TNFRSF14</name>
</gene>